<keyword evidence="3" id="KW-1185">Reference proteome</keyword>
<protein>
    <recommendedName>
        <fullName evidence="1">F-box domain-containing protein</fullName>
    </recommendedName>
</protein>
<dbReference type="InterPro" id="IPR006566">
    <property type="entry name" value="FBD"/>
</dbReference>
<dbReference type="InterPro" id="IPR055411">
    <property type="entry name" value="LRR_FXL15/At3g58940/PEG3-like"/>
</dbReference>
<sequence length="413" mass="46296">MDSCQRQNRCGDFELNSDFLSNMPSEIITKILVKLPIDEAVRTSILSSKWKYSWILIPDLVFRGVITESTVDKVLLVHQGPILKFELDCPHASKKAINRWLLNLSQNDLKDLSLCFDSPTRCKVPMSLFSCHKLEHLELYVCSIYAPQYFQGLKLLQTLKLCSCDLVGITIEKFVLGCPLLETLELFHFGERGCLTIRAPNLKRLVFTGTFTDLLLETPKLISASIFLNNMPPGYPDSIPANDGCESKLLRTISALSNIEELKIGSQFCEYLASGTIPEKLPVTFHHLKKLLIHLDGGSKEVNTALCIFRNAPNLKKLCLTVPSQIIWEEERITSISFLKQLEVVEVCAFEDAVSILAFAKFILGTAPQLQKLVIDKDDINELDDGMGFVMNLASLPRLSSKAVIEFYCSSGN</sequence>
<dbReference type="Pfam" id="PF00646">
    <property type="entry name" value="F-box"/>
    <property type="match status" value="1"/>
</dbReference>
<reference evidence="2" key="1">
    <citation type="journal article" date="2022" name="Cell">
        <title>Repeat-based holocentromeres influence genome architecture and karyotype evolution.</title>
        <authorList>
            <person name="Hofstatter P.G."/>
            <person name="Thangavel G."/>
            <person name="Lux T."/>
            <person name="Neumann P."/>
            <person name="Vondrak T."/>
            <person name="Novak P."/>
            <person name="Zhang M."/>
            <person name="Costa L."/>
            <person name="Castellani M."/>
            <person name="Scott A."/>
            <person name="Toegelov H."/>
            <person name="Fuchs J."/>
            <person name="Mata-Sucre Y."/>
            <person name="Dias Y."/>
            <person name="Vanzela A.L.L."/>
            <person name="Huettel B."/>
            <person name="Almeida C.C.S."/>
            <person name="Simkova H."/>
            <person name="Souza G."/>
            <person name="Pedrosa-Harand A."/>
            <person name="Macas J."/>
            <person name="Mayer K.F.X."/>
            <person name="Houben A."/>
            <person name="Marques A."/>
        </authorList>
    </citation>
    <scope>NUCLEOTIDE SEQUENCE</scope>
    <source>
        <strain evidence="2">RhyBre1mFocal</strain>
    </source>
</reference>
<comment type="caution">
    <text evidence="2">The sequence shown here is derived from an EMBL/GenBank/DDBJ whole genome shotgun (WGS) entry which is preliminary data.</text>
</comment>
<dbReference type="OrthoDB" id="629335at2759"/>
<dbReference type="InterPro" id="IPR032675">
    <property type="entry name" value="LRR_dom_sf"/>
</dbReference>
<dbReference type="EMBL" id="JAMQYH010000001">
    <property type="protein sequence ID" value="KAJ1700781.1"/>
    <property type="molecule type" value="Genomic_DNA"/>
</dbReference>
<evidence type="ECO:0000313" key="2">
    <source>
        <dbReference type="EMBL" id="KAJ1700781.1"/>
    </source>
</evidence>
<name>A0A9Q0HW96_9POAL</name>
<dbReference type="PROSITE" id="PS50181">
    <property type="entry name" value="FBOX"/>
    <property type="match status" value="1"/>
</dbReference>
<dbReference type="SUPFAM" id="SSF81383">
    <property type="entry name" value="F-box domain"/>
    <property type="match status" value="1"/>
</dbReference>
<feature type="domain" description="F-box" evidence="1">
    <location>
        <begin position="17"/>
        <end position="65"/>
    </location>
</feature>
<evidence type="ECO:0000313" key="3">
    <source>
        <dbReference type="Proteomes" id="UP001151287"/>
    </source>
</evidence>
<dbReference type="SUPFAM" id="SSF52047">
    <property type="entry name" value="RNI-like"/>
    <property type="match status" value="1"/>
</dbReference>
<dbReference type="Gene3D" id="3.80.10.10">
    <property type="entry name" value="Ribonuclease Inhibitor"/>
    <property type="match status" value="1"/>
</dbReference>
<proteinExistence type="predicted"/>
<evidence type="ECO:0000259" key="1">
    <source>
        <dbReference type="PROSITE" id="PS50181"/>
    </source>
</evidence>
<accession>A0A9Q0HW96</accession>
<dbReference type="PANTHER" id="PTHR31900">
    <property type="entry name" value="F-BOX/RNI SUPERFAMILY PROTEIN-RELATED"/>
    <property type="match status" value="1"/>
</dbReference>
<dbReference type="InterPro" id="IPR001810">
    <property type="entry name" value="F-box_dom"/>
</dbReference>
<organism evidence="2 3">
    <name type="scientific">Rhynchospora breviuscula</name>
    <dbReference type="NCBI Taxonomy" id="2022672"/>
    <lineage>
        <taxon>Eukaryota</taxon>
        <taxon>Viridiplantae</taxon>
        <taxon>Streptophyta</taxon>
        <taxon>Embryophyta</taxon>
        <taxon>Tracheophyta</taxon>
        <taxon>Spermatophyta</taxon>
        <taxon>Magnoliopsida</taxon>
        <taxon>Liliopsida</taxon>
        <taxon>Poales</taxon>
        <taxon>Cyperaceae</taxon>
        <taxon>Cyperoideae</taxon>
        <taxon>Rhynchosporeae</taxon>
        <taxon>Rhynchospora</taxon>
    </lineage>
</organism>
<dbReference type="Pfam" id="PF24758">
    <property type="entry name" value="LRR_At5g56370"/>
    <property type="match status" value="1"/>
</dbReference>
<gene>
    <name evidence="2" type="ORF">LUZ63_000560</name>
</gene>
<dbReference type="Proteomes" id="UP001151287">
    <property type="component" value="Unassembled WGS sequence"/>
</dbReference>
<dbReference type="InterPro" id="IPR050232">
    <property type="entry name" value="FBL13/AtMIF1-like"/>
</dbReference>
<dbReference type="SMART" id="SM00579">
    <property type="entry name" value="FBD"/>
    <property type="match status" value="1"/>
</dbReference>
<dbReference type="InterPro" id="IPR036047">
    <property type="entry name" value="F-box-like_dom_sf"/>
</dbReference>
<dbReference type="PANTHER" id="PTHR31900:SF27">
    <property type="entry name" value="FBD DOMAIN-CONTAINING PROTEIN"/>
    <property type="match status" value="1"/>
</dbReference>
<dbReference type="AlphaFoldDB" id="A0A9Q0HW96"/>